<evidence type="ECO:0000313" key="3">
    <source>
        <dbReference type="EMBL" id="GMR50741.1"/>
    </source>
</evidence>
<reference evidence="4" key="1">
    <citation type="submission" date="2022-10" db="EMBL/GenBank/DDBJ databases">
        <title>Genome assembly of Pristionchus species.</title>
        <authorList>
            <person name="Yoshida K."/>
            <person name="Sommer R.J."/>
        </authorList>
    </citation>
    <scope>NUCLEOTIDE SEQUENCE [LARGE SCALE GENOMIC DNA]</scope>
    <source>
        <strain evidence="4">RS5460</strain>
    </source>
</reference>
<dbReference type="Pfam" id="PF00059">
    <property type="entry name" value="Lectin_C"/>
    <property type="match status" value="1"/>
</dbReference>
<feature type="chain" id="PRO_5042836850" description="C-type lectin domain-containing protein" evidence="1">
    <location>
        <begin position="17"/>
        <end position="157"/>
    </location>
</feature>
<feature type="domain" description="C-type lectin" evidence="2">
    <location>
        <begin position="26"/>
        <end position="126"/>
    </location>
</feature>
<dbReference type="EMBL" id="BTRK01000004">
    <property type="protein sequence ID" value="GMR50741.1"/>
    <property type="molecule type" value="Genomic_DNA"/>
</dbReference>
<dbReference type="SUPFAM" id="SSF56436">
    <property type="entry name" value="C-type lectin-like"/>
    <property type="match status" value="1"/>
</dbReference>
<dbReference type="PROSITE" id="PS50041">
    <property type="entry name" value="C_TYPE_LECTIN_2"/>
    <property type="match status" value="1"/>
</dbReference>
<evidence type="ECO:0000256" key="1">
    <source>
        <dbReference type="SAM" id="SignalP"/>
    </source>
</evidence>
<organism evidence="3 4">
    <name type="scientific">Pristionchus mayeri</name>
    <dbReference type="NCBI Taxonomy" id="1317129"/>
    <lineage>
        <taxon>Eukaryota</taxon>
        <taxon>Metazoa</taxon>
        <taxon>Ecdysozoa</taxon>
        <taxon>Nematoda</taxon>
        <taxon>Chromadorea</taxon>
        <taxon>Rhabditida</taxon>
        <taxon>Rhabditina</taxon>
        <taxon>Diplogasteromorpha</taxon>
        <taxon>Diplogasteroidea</taxon>
        <taxon>Neodiplogasteridae</taxon>
        <taxon>Pristionchus</taxon>
    </lineage>
</organism>
<dbReference type="Gene3D" id="3.10.100.10">
    <property type="entry name" value="Mannose-Binding Protein A, subunit A"/>
    <property type="match status" value="1"/>
</dbReference>
<feature type="signal peptide" evidence="1">
    <location>
        <begin position="1"/>
        <end position="16"/>
    </location>
</feature>
<gene>
    <name evidence="3" type="ORF">PMAYCL1PPCAC_20936</name>
</gene>
<evidence type="ECO:0000313" key="4">
    <source>
        <dbReference type="Proteomes" id="UP001328107"/>
    </source>
</evidence>
<accession>A0AAN5CU92</accession>
<dbReference type="Proteomes" id="UP001328107">
    <property type="component" value="Unassembled WGS sequence"/>
</dbReference>
<dbReference type="InterPro" id="IPR016187">
    <property type="entry name" value="CTDL_fold"/>
</dbReference>
<dbReference type="InterPro" id="IPR001304">
    <property type="entry name" value="C-type_lectin-like"/>
</dbReference>
<keyword evidence="1" id="KW-0732">Signal</keyword>
<comment type="caution">
    <text evidence="3">The sequence shown here is derived from an EMBL/GenBank/DDBJ whole genome shotgun (WGS) entry which is preliminary data.</text>
</comment>
<name>A0AAN5CU92_9BILA</name>
<sequence>MLQLLNLLLLPSLTFSCTKEFPHLVYDGQCSYYSGSYSKTYDSAKSLCASIDSHFPMFYTEEDFDKFLTEYRNSFPWIGLRCDGVNFIWEDGTVATYTDFYYKETCDASKVDRRFYTDRNYDERWNAEDNHNISTKYYVCVADVRSCKLFFEVMFEK</sequence>
<protein>
    <recommendedName>
        <fullName evidence="2">C-type lectin domain-containing protein</fullName>
    </recommendedName>
</protein>
<dbReference type="CDD" id="cd00037">
    <property type="entry name" value="CLECT"/>
    <property type="match status" value="1"/>
</dbReference>
<proteinExistence type="predicted"/>
<dbReference type="InterPro" id="IPR016186">
    <property type="entry name" value="C-type_lectin-like/link_sf"/>
</dbReference>
<keyword evidence="4" id="KW-1185">Reference proteome</keyword>
<dbReference type="AlphaFoldDB" id="A0AAN5CU92"/>
<evidence type="ECO:0000259" key="2">
    <source>
        <dbReference type="PROSITE" id="PS50041"/>
    </source>
</evidence>